<feature type="domain" description="Major facilitator superfamily (MFS) profile" evidence="5">
    <location>
        <begin position="22"/>
        <end position="405"/>
    </location>
</feature>
<dbReference type="InterPro" id="IPR050327">
    <property type="entry name" value="Proton-linked_MCT"/>
</dbReference>
<gene>
    <name evidence="6" type="ORF">HH303_03470</name>
</gene>
<feature type="transmembrane region" description="Helical" evidence="4">
    <location>
        <begin position="178"/>
        <end position="197"/>
    </location>
</feature>
<keyword evidence="1 4" id="KW-0812">Transmembrane</keyword>
<dbReference type="EMBL" id="JABBNT010000001">
    <property type="protein sequence ID" value="NMM43522.1"/>
    <property type="molecule type" value="Genomic_DNA"/>
</dbReference>
<dbReference type="Pfam" id="PF07690">
    <property type="entry name" value="MFS_1"/>
    <property type="match status" value="1"/>
</dbReference>
<keyword evidence="7" id="KW-1185">Reference proteome</keyword>
<feature type="transmembrane region" description="Helical" evidence="4">
    <location>
        <begin position="224"/>
        <end position="243"/>
    </location>
</feature>
<reference evidence="6 7" key="1">
    <citation type="submission" date="2020-04" db="EMBL/GenBank/DDBJ databases">
        <title>Rhodospirillaceae bacterium KN72 isolated from deep sea.</title>
        <authorList>
            <person name="Zhang D.-C."/>
        </authorList>
    </citation>
    <scope>NUCLEOTIDE SEQUENCE [LARGE SCALE GENOMIC DNA]</scope>
    <source>
        <strain evidence="6 7">KN72</strain>
    </source>
</reference>
<accession>A0A7Y0HF20</accession>
<feature type="transmembrane region" description="Helical" evidence="4">
    <location>
        <begin position="146"/>
        <end position="166"/>
    </location>
</feature>
<evidence type="ECO:0000256" key="3">
    <source>
        <dbReference type="ARBA" id="ARBA00023136"/>
    </source>
</evidence>
<proteinExistence type="predicted"/>
<protein>
    <submittedName>
        <fullName evidence="6">MFS transporter</fullName>
    </submittedName>
</protein>
<dbReference type="RefSeq" id="WP_169623794.1">
    <property type="nucleotide sequence ID" value="NZ_JABBNT010000001.1"/>
</dbReference>
<organism evidence="6 7">
    <name type="scientific">Pacificispira spongiicola</name>
    <dbReference type="NCBI Taxonomy" id="2729598"/>
    <lineage>
        <taxon>Bacteria</taxon>
        <taxon>Pseudomonadati</taxon>
        <taxon>Pseudomonadota</taxon>
        <taxon>Alphaproteobacteria</taxon>
        <taxon>Rhodospirillales</taxon>
        <taxon>Rhodospirillaceae</taxon>
        <taxon>Pacificispira</taxon>
    </lineage>
</organism>
<feature type="transmembrane region" description="Helical" evidence="4">
    <location>
        <begin position="382"/>
        <end position="402"/>
    </location>
</feature>
<dbReference type="InterPro" id="IPR036259">
    <property type="entry name" value="MFS_trans_sf"/>
</dbReference>
<feature type="transmembrane region" description="Helical" evidence="4">
    <location>
        <begin position="255"/>
        <end position="275"/>
    </location>
</feature>
<keyword evidence="3 4" id="KW-0472">Membrane</keyword>
<feature type="transmembrane region" description="Helical" evidence="4">
    <location>
        <begin position="23"/>
        <end position="47"/>
    </location>
</feature>
<comment type="caution">
    <text evidence="6">The sequence shown here is derived from an EMBL/GenBank/DDBJ whole genome shotgun (WGS) entry which is preliminary data.</text>
</comment>
<evidence type="ECO:0000313" key="7">
    <source>
        <dbReference type="Proteomes" id="UP000539372"/>
    </source>
</evidence>
<dbReference type="GO" id="GO:0022857">
    <property type="term" value="F:transmembrane transporter activity"/>
    <property type="evidence" value="ECO:0007669"/>
    <property type="project" value="InterPro"/>
</dbReference>
<dbReference type="PANTHER" id="PTHR11360">
    <property type="entry name" value="MONOCARBOXYLATE TRANSPORTER"/>
    <property type="match status" value="1"/>
</dbReference>
<dbReference type="InterPro" id="IPR020846">
    <property type="entry name" value="MFS_dom"/>
</dbReference>
<keyword evidence="2 4" id="KW-1133">Transmembrane helix</keyword>
<dbReference type="Proteomes" id="UP000539372">
    <property type="component" value="Unassembled WGS sequence"/>
</dbReference>
<dbReference type="SUPFAM" id="SSF103473">
    <property type="entry name" value="MFS general substrate transporter"/>
    <property type="match status" value="1"/>
</dbReference>
<dbReference type="AlphaFoldDB" id="A0A7Y0HF20"/>
<feature type="transmembrane region" description="Helical" evidence="4">
    <location>
        <begin position="83"/>
        <end position="103"/>
    </location>
</feature>
<evidence type="ECO:0000259" key="5">
    <source>
        <dbReference type="PROSITE" id="PS50850"/>
    </source>
</evidence>
<name>A0A7Y0HF20_9PROT</name>
<sequence>MTTTVAPPFGESPVDGPYAWTRLAICVVLSTIGGVGLWSTVVVLPAIEAEFAIDRGDASLPYTVTMLGFAFGGIIMGRLVDRFGIAIPLILGALSLCVGYIAASYSDSLWTFLIFQGVFVGALGSSSTFGPLVADVSHWFLKRRGLAVAIAASGNYLAGVFWSPVLERAIAAYGWREALFWTGVFCVVTMIPLALLLRRRAEIDQSEVPVSKGGVRREAPASPAVLQAVLMVAGIACCVAMSMPQVHLVAYCGDLGYGPAAGAEMLSLMLILGVVSRLLSGVLADKITGLGTLILGSGLQCLALLFYLPFDGLMSLYLVSALFGLSQGGIVPSYALIVRDFFPAREAGNRIGQVLMATVVGMALGGWMSGEIYDLTGSYQAAFLNGIAWNLLNMAIAFWLLIGGRRRNREAAA</sequence>
<evidence type="ECO:0000256" key="2">
    <source>
        <dbReference type="ARBA" id="ARBA00022989"/>
    </source>
</evidence>
<dbReference type="PROSITE" id="PS50850">
    <property type="entry name" value="MFS"/>
    <property type="match status" value="1"/>
</dbReference>
<feature type="transmembrane region" description="Helical" evidence="4">
    <location>
        <begin position="109"/>
        <end position="134"/>
    </location>
</feature>
<dbReference type="CDD" id="cd17355">
    <property type="entry name" value="MFS_YcxA_like"/>
    <property type="match status" value="1"/>
</dbReference>
<evidence type="ECO:0000256" key="1">
    <source>
        <dbReference type="ARBA" id="ARBA00022692"/>
    </source>
</evidence>
<evidence type="ECO:0000256" key="4">
    <source>
        <dbReference type="SAM" id="Phobius"/>
    </source>
</evidence>
<feature type="transmembrane region" description="Helical" evidence="4">
    <location>
        <begin position="59"/>
        <end position="76"/>
    </location>
</feature>
<feature type="transmembrane region" description="Helical" evidence="4">
    <location>
        <begin position="350"/>
        <end position="370"/>
    </location>
</feature>
<feature type="transmembrane region" description="Helical" evidence="4">
    <location>
        <begin position="287"/>
        <end position="310"/>
    </location>
</feature>
<dbReference type="Gene3D" id="1.20.1250.20">
    <property type="entry name" value="MFS general substrate transporter like domains"/>
    <property type="match status" value="2"/>
</dbReference>
<dbReference type="PANTHER" id="PTHR11360:SF290">
    <property type="entry name" value="MONOCARBOXYLATE MFS PERMEASE"/>
    <property type="match status" value="1"/>
</dbReference>
<feature type="transmembrane region" description="Helical" evidence="4">
    <location>
        <begin position="316"/>
        <end position="338"/>
    </location>
</feature>
<dbReference type="InterPro" id="IPR011701">
    <property type="entry name" value="MFS"/>
</dbReference>
<evidence type="ECO:0000313" key="6">
    <source>
        <dbReference type="EMBL" id="NMM43522.1"/>
    </source>
</evidence>